<proteinExistence type="predicted"/>
<sequence length="93" mass="10452">MTDHFVEVPKKVLSPAAEAIFFAADGMQPRQYRGRALAAAIRALADQVVPDVDEPDWGACTEMRCDIELFMDHQHKRKVILAIATELEGQWLT</sequence>
<organism evidence="1">
    <name type="scientific">uncultured Caudovirales phage</name>
    <dbReference type="NCBI Taxonomy" id="2100421"/>
    <lineage>
        <taxon>Viruses</taxon>
        <taxon>Duplodnaviria</taxon>
        <taxon>Heunggongvirae</taxon>
        <taxon>Uroviricota</taxon>
        <taxon>Caudoviricetes</taxon>
        <taxon>Peduoviridae</taxon>
        <taxon>Maltschvirus</taxon>
        <taxon>Maltschvirus maltsch</taxon>
    </lineage>
</organism>
<gene>
    <name evidence="1" type="ORF">UFOVP649_67</name>
</gene>
<name>A0A6J5N6A1_9CAUD</name>
<accession>A0A6J5N6A1</accession>
<dbReference type="EMBL" id="LR796624">
    <property type="protein sequence ID" value="CAB4155070.1"/>
    <property type="molecule type" value="Genomic_DNA"/>
</dbReference>
<evidence type="ECO:0000313" key="1">
    <source>
        <dbReference type="EMBL" id="CAB4155070.1"/>
    </source>
</evidence>
<reference evidence="1" key="1">
    <citation type="submission" date="2020-04" db="EMBL/GenBank/DDBJ databases">
        <authorList>
            <person name="Chiriac C."/>
            <person name="Salcher M."/>
            <person name="Ghai R."/>
            <person name="Kavagutti S V."/>
        </authorList>
    </citation>
    <scope>NUCLEOTIDE SEQUENCE</scope>
</reference>
<protein>
    <submittedName>
        <fullName evidence="1">Uncharacterized protein</fullName>
    </submittedName>
</protein>